<keyword evidence="4" id="KW-1185">Reference proteome</keyword>
<proteinExistence type="predicted"/>
<keyword evidence="2" id="KW-0472">Membrane</keyword>
<gene>
    <name evidence="3" type="ORF">CAXC1_320034</name>
</gene>
<dbReference type="EMBL" id="CAWVOK010000025">
    <property type="protein sequence ID" value="CAK8163229.1"/>
    <property type="molecule type" value="Genomic_DNA"/>
</dbReference>
<feature type="transmembrane region" description="Helical" evidence="2">
    <location>
        <begin position="179"/>
        <end position="200"/>
    </location>
</feature>
<name>A0ABP0EVH7_9RICK</name>
<dbReference type="Proteomes" id="UP001314181">
    <property type="component" value="Unassembled WGS sequence"/>
</dbReference>
<accession>A0ABP0EVH7</accession>
<feature type="compositionally biased region" description="Basic and acidic residues" evidence="1">
    <location>
        <begin position="270"/>
        <end position="305"/>
    </location>
</feature>
<dbReference type="RefSeq" id="WP_338364245.1">
    <property type="nucleotide sequence ID" value="NZ_CAWVOK010000025.1"/>
</dbReference>
<protein>
    <submittedName>
        <fullName evidence="3">Uncharacterized protein</fullName>
    </submittedName>
</protein>
<evidence type="ECO:0000313" key="4">
    <source>
        <dbReference type="Proteomes" id="UP001314181"/>
    </source>
</evidence>
<feature type="compositionally biased region" description="Basic residues" evidence="1">
    <location>
        <begin position="344"/>
        <end position="353"/>
    </location>
</feature>
<evidence type="ECO:0000313" key="3">
    <source>
        <dbReference type="EMBL" id="CAK8163229.1"/>
    </source>
</evidence>
<feature type="transmembrane region" description="Helical" evidence="2">
    <location>
        <begin position="206"/>
        <end position="225"/>
    </location>
</feature>
<evidence type="ECO:0000256" key="1">
    <source>
        <dbReference type="SAM" id="MobiDB-lite"/>
    </source>
</evidence>
<organism evidence="3 4">
    <name type="scientific">Candidatus Xenohaliotis californiensis</name>
    <dbReference type="NCBI Taxonomy" id="84677"/>
    <lineage>
        <taxon>Bacteria</taxon>
        <taxon>Pseudomonadati</taxon>
        <taxon>Pseudomonadota</taxon>
        <taxon>Alphaproteobacteria</taxon>
        <taxon>Rickettsiales</taxon>
        <taxon>Anaplasmataceae</taxon>
        <taxon>Candidatus Xenohaliotis</taxon>
    </lineage>
</organism>
<feature type="compositionally biased region" description="Basic and acidic residues" evidence="1">
    <location>
        <begin position="318"/>
        <end position="343"/>
    </location>
</feature>
<evidence type="ECO:0000256" key="2">
    <source>
        <dbReference type="SAM" id="Phobius"/>
    </source>
</evidence>
<comment type="caution">
    <text evidence="3">The sequence shown here is derived from an EMBL/GenBank/DDBJ whole genome shotgun (WGS) entry which is preliminary data.</text>
</comment>
<feature type="region of interest" description="Disordered" evidence="1">
    <location>
        <begin position="269"/>
        <end position="353"/>
    </location>
</feature>
<keyword evidence="2" id="KW-0812">Transmembrane</keyword>
<sequence>MTLVDDFDYSISRILKSYWNKINHDNIDECYKSRSIPLIKKFKTSKISNLKSEQNIVQFFNGKISHVSVKNLADVLLPVDAKENIEFNSDGSLIFINPNEDANTNLAISIITFITILAELDMIEYTMQEGNGAVVSMKSAKVNNRHTVGNILYNMTNQEEERNLIKKYYAKNAVQKYDAIVLTTDFFMIIAVAAIAFSIIAATSVAALSALACTAVVAIAGAVFFKNKGRKILKSIEKNMEDMEDFSKELEEDIKVACNTQYNIRQTKPTKQDYKQAALKENDEKAQDSSEAHPSLKDMDIKIDQDINIPDQHSTEQALKENDEKAQDSSEAHPSLKDTDIKKFFKKQRRNSI</sequence>
<reference evidence="3 4" key="1">
    <citation type="submission" date="2024-01" db="EMBL/GenBank/DDBJ databases">
        <authorList>
            <person name="Kunselman E."/>
        </authorList>
    </citation>
    <scope>NUCLEOTIDE SEQUENCE [LARGE SCALE GENOMIC DNA]</scope>
    <source>
        <strain evidence="3">2 abalone samples</strain>
    </source>
</reference>
<keyword evidence="2" id="KW-1133">Transmembrane helix</keyword>